<accession>A0A9X2U3G5</accession>
<dbReference type="Proteomes" id="UP001155010">
    <property type="component" value="Unassembled WGS sequence"/>
</dbReference>
<comment type="caution">
    <text evidence="5">The sequence shown here is derived from an EMBL/GenBank/DDBJ whole genome shotgun (WGS) entry which is preliminary data.</text>
</comment>
<evidence type="ECO:0000256" key="1">
    <source>
        <dbReference type="PIRSR" id="PIRSR634015-1"/>
    </source>
</evidence>
<sequence length="646" mass="72574">MPVSPFVSRSLGVIVLAVLLLPSLVEAQDRPTPHPITPPPRFQAAIEQGTRTAEGRPGPDYWTNRARYDIEATLSPSTNTVMGQETITYHNRSPDTLETLVVHLRQNINAKGSERRQALQVTGGMNLGDVSVQGQDLIERPNRSSVGYTIENTVMRIHPPDVVPPGTSVKLSFAWRYTLRSEGPTPRQGTNGTVYYMGYWYPQMAVYDDVQGWDTDPFLQFAEFYMDYADYDLELTVPEGWLVGSTGTLQNPEAVLTLQTRSRLKEARTADEPVSVVSAEERGPGSATQSDPDGMLTWHFRAENVRDVAWGASDQYVWDAAQADAGNGQTTMVHSLYRPSKESWRRAAEFGKFSVEFLTERLTAYPYPHMTVVEGLVGGGMEYPMITIIASDRSEEALFGTTLHEIAHMWYPMLVGSEETDHIWMDEGLVTYLTRQGRLAFWNDVDPWAPTSGYFRRAGTARETEPMRHGDLFPDVGSLVSASYDKTSRMLYVLHGLYGPDALHEALRTYVDRWTYKHPYPYDFFHTMESVLGDDLDWLWRSMLYETWVLDQSVAGIEESSDGVTIRIRDEGHSMMPTPVTVTYADGSTHTERVPVATWLEGHRTATVTAPAGTVERVEIDPDGFLPDVNRADNTWTANKSDRADE</sequence>
<evidence type="ECO:0000313" key="6">
    <source>
        <dbReference type="EMBL" id="MCS3952810.1"/>
    </source>
</evidence>
<comment type="cofactor">
    <cofactor evidence="2">
        <name>Zn(2+)</name>
        <dbReference type="ChEBI" id="CHEBI:29105"/>
    </cofactor>
    <text evidence="2">Binds 1 zinc ion per subunit.</text>
</comment>
<feature type="binding site" evidence="2">
    <location>
        <position position="404"/>
    </location>
    <ligand>
        <name>Zn(2+)</name>
        <dbReference type="ChEBI" id="CHEBI:29105"/>
        <note>catalytic</note>
    </ligand>
</feature>
<evidence type="ECO:0000256" key="2">
    <source>
        <dbReference type="PIRSR" id="PIRSR634015-3"/>
    </source>
</evidence>
<evidence type="ECO:0000313" key="7">
    <source>
        <dbReference type="Proteomes" id="UP001155034"/>
    </source>
</evidence>
<dbReference type="CDD" id="cd09604">
    <property type="entry name" value="M1_APN_like"/>
    <property type="match status" value="1"/>
</dbReference>
<dbReference type="EMBL" id="JANTYZ010000009">
    <property type="protein sequence ID" value="MCS3866150.1"/>
    <property type="molecule type" value="Genomic_DNA"/>
</dbReference>
<feature type="active site" description="Proton donor" evidence="1">
    <location>
        <position position="484"/>
    </location>
</feature>
<dbReference type="InterPro" id="IPR027268">
    <property type="entry name" value="Peptidase_M4/M1_CTD_sf"/>
</dbReference>
<dbReference type="Proteomes" id="UP001155034">
    <property type="component" value="Unassembled WGS sequence"/>
</dbReference>
<keyword evidence="2" id="KW-0862">Zinc</keyword>
<dbReference type="GO" id="GO:0008237">
    <property type="term" value="F:metallopeptidase activity"/>
    <property type="evidence" value="ECO:0007669"/>
    <property type="project" value="InterPro"/>
</dbReference>
<feature type="active site" description="Proton acceptor" evidence="1">
    <location>
        <position position="405"/>
    </location>
</feature>
<name>A0A9X2U3G5_9BACT</name>
<proteinExistence type="predicted"/>
<evidence type="ECO:0000313" key="5">
    <source>
        <dbReference type="EMBL" id="MCS3866150.1"/>
    </source>
</evidence>
<reference evidence="5" key="1">
    <citation type="submission" date="2022-08" db="EMBL/GenBank/DDBJ databases">
        <title>Genomic Encyclopedia of Type Strains, Phase V (KMG-V): Genome sequencing to study the core and pangenomes of soil and plant-associated prokaryotes.</title>
        <authorList>
            <person name="Whitman W."/>
        </authorList>
    </citation>
    <scope>NUCLEOTIDE SEQUENCE</scope>
    <source>
        <strain evidence="5">SP2016B</strain>
        <strain evidence="6">SP2017</strain>
    </source>
</reference>
<dbReference type="InterPro" id="IPR014782">
    <property type="entry name" value="Peptidase_M1_dom"/>
</dbReference>
<feature type="region of interest" description="Disordered" evidence="3">
    <location>
        <begin position="626"/>
        <end position="646"/>
    </location>
</feature>
<protein>
    <recommendedName>
        <fullName evidence="4">Peptidase M1 membrane alanine aminopeptidase domain-containing protein</fullName>
    </recommendedName>
</protein>
<dbReference type="PANTHER" id="PTHR45726:SF3">
    <property type="entry name" value="LEUKOTRIENE A-4 HYDROLASE"/>
    <property type="match status" value="1"/>
</dbReference>
<feature type="binding site" evidence="2">
    <location>
        <position position="427"/>
    </location>
    <ligand>
        <name>Zn(2+)</name>
        <dbReference type="ChEBI" id="CHEBI:29105"/>
        <note>catalytic</note>
    </ligand>
</feature>
<evidence type="ECO:0000256" key="3">
    <source>
        <dbReference type="SAM" id="MobiDB-lite"/>
    </source>
</evidence>
<keyword evidence="2" id="KW-0479">Metal-binding</keyword>
<gene>
    <name evidence="5" type="ORF">GGP82_002721</name>
    <name evidence="6" type="ORF">GGP83_002783</name>
</gene>
<feature type="region of interest" description="Disordered" evidence="3">
    <location>
        <begin position="267"/>
        <end position="293"/>
    </location>
</feature>
<dbReference type="GO" id="GO:0008270">
    <property type="term" value="F:zinc ion binding"/>
    <property type="evidence" value="ECO:0007669"/>
    <property type="project" value="InterPro"/>
</dbReference>
<dbReference type="Pfam" id="PF01433">
    <property type="entry name" value="Peptidase_M1"/>
    <property type="match status" value="1"/>
</dbReference>
<dbReference type="AlphaFoldDB" id="A0A9X2U3G5"/>
<dbReference type="InterPro" id="IPR034015">
    <property type="entry name" value="M1_LTA4H"/>
</dbReference>
<dbReference type="SUPFAM" id="SSF55486">
    <property type="entry name" value="Metalloproteases ('zincins'), catalytic domain"/>
    <property type="match status" value="1"/>
</dbReference>
<feature type="binding site" evidence="2">
    <location>
        <position position="408"/>
    </location>
    <ligand>
        <name>Zn(2+)</name>
        <dbReference type="ChEBI" id="CHEBI:29105"/>
        <note>catalytic</note>
    </ligand>
</feature>
<dbReference type="EMBL" id="JANUBB010000012">
    <property type="protein sequence ID" value="MCS3952810.1"/>
    <property type="molecule type" value="Genomic_DNA"/>
</dbReference>
<dbReference type="Gene3D" id="1.10.390.10">
    <property type="entry name" value="Neutral Protease Domain 2"/>
    <property type="match status" value="1"/>
</dbReference>
<feature type="domain" description="Peptidase M1 membrane alanine aminopeptidase" evidence="4">
    <location>
        <begin position="390"/>
        <end position="541"/>
    </location>
</feature>
<organism evidence="5 7">
    <name type="scientific">Salinibacter ruber</name>
    <dbReference type="NCBI Taxonomy" id="146919"/>
    <lineage>
        <taxon>Bacteria</taxon>
        <taxon>Pseudomonadati</taxon>
        <taxon>Rhodothermota</taxon>
        <taxon>Rhodothermia</taxon>
        <taxon>Rhodothermales</taxon>
        <taxon>Salinibacteraceae</taxon>
        <taxon>Salinibacter</taxon>
    </lineage>
</organism>
<evidence type="ECO:0000259" key="4">
    <source>
        <dbReference type="Pfam" id="PF01433"/>
    </source>
</evidence>
<dbReference type="PANTHER" id="PTHR45726">
    <property type="entry name" value="LEUKOTRIENE A-4 HYDROLASE"/>
    <property type="match status" value="1"/>
</dbReference>
<dbReference type="RefSeq" id="WP_259083924.1">
    <property type="nucleotide sequence ID" value="NZ_JANTYZ010000009.1"/>
</dbReference>